<name>A0A8X6RCE3_TRICX</name>
<evidence type="ECO:0000313" key="2">
    <source>
        <dbReference type="Proteomes" id="UP000887159"/>
    </source>
</evidence>
<protein>
    <submittedName>
        <fullName evidence="1">Uncharacterized protein</fullName>
    </submittedName>
</protein>
<dbReference type="Proteomes" id="UP000887159">
    <property type="component" value="Unassembled WGS sequence"/>
</dbReference>
<accession>A0A8X6RCE3</accession>
<dbReference type="EMBL" id="BMAU01021135">
    <property type="protein sequence ID" value="GFX91525.1"/>
    <property type="molecule type" value="Genomic_DNA"/>
</dbReference>
<sequence length="95" mass="11024">MAFFFLYATCSAPVGPSTITWVMVTARKLTTSFLRRFLCLEWCYSRSLWLPADLHSLVFGSIPTYDACLINPQVEEVGLMFPMNLDFAWKYSQYF</sequence>
<organism evidence="1 2">
    <name type="scientific">Trichonephila clavipes</name>
    <name type="common">Golden silk orbweaver</name>
    <name type="synonym">Nephila clavipes</name>
    <dbReference type="NCBI Taxonomy" id="2585209"/>
    <lineage>
        <taxon>Eukaryota</taxon>
        <taxon>Metazoa</taxon>
        <taxon>Ecdysozoa</taxon>
        <taxon>Arthropoda</taxon>
        <taxon>Chelicerata</taxon>
        <taxon>Arachnida</taxon>
        <taxon>Araneae</taxon>
        <taxon>Araneomorphae</taxon>
        <taxon>Entelegynae</taxon>
        <taxon>Araneoidea</taxon>
        <taxon>Nephilidae</taxon>
        <taxon>Trichonephila</taxon>
    </lineage>
</organism>
<evidence type="ECO:0000313" key="1">
    <source>
        <dbReference type="EMBL" id="GFX91525.1"/>
    </source>
</evidence>
<keyword evidence="2" id="KW-1185">Reference proteome</keyword>
<dbReference type="AlphaFoldDB" id="A0A8X6RCE3"/>
<reference evidence="1" key="1">
    <citation type="submission" date="2020-08" db="EMBL/GenBank/DDBJ databases">
        <title>Multicomponent nature underlies the extraordinary mechanical properties of spider dragline silk.</title>
        <authorList>
            <person name="Kono N."/>
            <person name="Nakamura H."/>
            <person name="Mori M."/>
            <person name="Yoshida Y."/>
            <person name="Ohtoshi R."/>
            <person name="Malay A.D."/>
            <person name="Moran D.A.P."/>
            <person name="Tomita M."/>
            <person name="Numata K."/>
            <person name="Arakawa K."/>
        </authorList>
    </citation>
    <scope>NUCLEOTIDE SEQUENCE</scope>
</reference>
<gene>
    <name evidence="1" type="ORF">TNCV_3681111</name>
</gene>
<comment type="caution">
    <text evidence="1">The sequence shown here is derived from an EMBL/GenBank/DDBJ whole genome shotgun (WGS) entry which is preliminary data.</text>
</comment>
<proteinExistence type="predicted"/>